<proteinExistence type="predicted"/>
<dbReference type="AlphaFoldDB" id="A0A9D4B632"/>
<evidence type="ECO:0000313" key="2">
    <source>
        <dbReference type="EMBL" id="KAH3690637.1"/>
    </source>
</evidence>
<evidence type="ECO:0000313" key="3">
    <source>
        <dbReference type="Proteomes" id="UP000828390"/>
    </source>
</evidence>
<gene>
    <name evidence="2" type="ORF">DPMN_191324</name>
</gene>
<evidence type="ECO:0000256" key="1">
    <source>
        <dbReference type="SAM" id="MobiDB-lite"/>
    </source>
</evidence>
<organism evidence="2 3">
    <name type="scientific">Dreissena polymorpha</name>
    <name type="common">Zebra mussel</name>
    <name type="synonym">Mytilus polymorpha</name>
    <dbReference type="NCBI Taxonomy" id="45954"/>
    <lineage>
        <taxon>Eukaryota</taxon>
        <taxon>Metazoa</taxon>
        <taxon>Spiralia</taxon>
        <taxon>Lophotrochozoa</taxon>
        <taxon>Mollusca</taxon>
        <taxon>Bivalvia</taxon>
        <taxon>Autobranchia</taxon>
        <taxon>Heteroconchia</taxon>
        <taxon>Euheterodonta</taxon>
        <taxon>Imparidentia</taxon>
        <taxon>Neoheterodontei</taxon>
        <taxon>Myida</taxon>
        <taxon>Dreissenoidea</taxon>
        <taxon>Dreissenidae</taxon>
        <taxon>Dreissena</taxon>
    </lineage>
</organism>
<keyword evidence="3" id="KW-1185">Reference proteome</keyword>
<dbReference type="EMBL" id="JAIWYP010000058">
    <property type="protein sequence ID" value="KAH3690637.1"/>
    <property type="molecule type" value="Genomic_DNA"/>
</dbReference>
<name>A0A9D4B632_DREPO</name>
<sequence length="122" mass="13406">MPPLGAQPCPDPPSALPPSPCSLLSKTMHGVGNGASGSCPVVDQDNWTLTDINRIRTGGVTHEFRTNRKLTHEDRTSNGVENFEHAQNFPTDGTDINGYRRTRSGFTGYETDIKRIRMHKNG</sequence>
<reference evidence="2" key="2">
    <citation type="submission" date="2020-11" db="EMBL/GenBank/DDBJ databases">
        <authorList>
            <person name="McCartney M.A."/>
            <person name="Auch B."/>
            <person name="Kono T."/>
            <person name="Mallez S."/>
            <person name="Becker A."/>
            <person name="Gohl D.M."/>
            <person name="Silverstein K.A.T."/>
            <person name="Koren S."/>
            <person name="Bechman K.B."/>
            <person name="Herman A."/>
            <person name="Abrahante J.E."/>
            <person name="Garbe J."/>
        </authorList>
    </citation>
    <scope>NUCLEOTIDE SEQUENCE</scope>
    <source>
        <strain evidence="2">Duluth1</strain>
        <tissue evidence="2">Whole animal</tissue>
    </source>
</reference>
<feature type="compositionally biased region" description="Pro residues" evidence="1">
    <location>
        <begin position="1"/>
        <end position="20"/>
    </location>
</feature>
<accession>A0A9D4B632</accession>
<reference evidence="2" key="1">
    <citation type="journal article" date="2019" name="bioRxiv">
        <title>The Genome of the Zebra Mussel, Dreissena polymorpha: A Resource for Invasive Species Research.</title>
        <authorList>
            <person name="McCartney M.A."/>
            <person name="Auch B."/>
            <person name="Kono T."/>
            <person name="Mallez S."/>
            <person name="Zhang Y."/>
            <person name="Obille A."/>
            <person name="Becker A."/>
            <person name="Abrahante J.E."/>
            <person name="Garbe J."/>
            <person name="Badalamenti J.P."/>
            <person name="Herman A."/>
            <person name="Mangelson H."/>
            <person name="Liachko I."/>
            <person name="Sullivan S."/>
            <person name="Sone E.D."/>
            <person name="Koren S."/>
            <person name="Silverstein K.A.T."/>
            <person name="Beckman K.B."/>
            <person name="Gohl D.M."/>
        </authorList>
    </citation>
    <scope>NUCLEOTIDE SEQUENCE</scope>
    <source>
        <strain evidence="2">Duluth1</strain>
        <tissue evidence="2">Whole animal</tissue>
    </source>
</reference>
<feature type="region of interest" description="Disordered" evidence="1">
    <location>
        <begin position="1"/>
        <end position="21"/>
    </location>
</feature>
<protein>
    <submittedName>
        <fullName evidence="2">Uncharacterized protein</fullName>
    </submittedName>
</protein>
<feature type="region of interest" description="Disordered" evidence="1">
    <location>
        <begin position="76"/>
        <end position="100"/>
    </location>
</feature>
<dbReference type="Proteomes" id="UP000828390">
    <property type="component" value="Unassembled WGS sequence"/>
</dbReference>
<comment type="caution">
    <text evidence="2">The sequence shown here is derived from an EMBL/GenBank/DDBJ whole genome shotgun (WGS) entry which is preliminary data.</text>
</comment>